<gene>
    <name evidence="1" type="ORF">Ctob_002352</name>
</gene>
<protein>
    <submittedName>
        <fullName evidence="1">Uncharacterized protein</fullName>
    </submittedName>
</protein>
<dbReference type="OrthoDB" id="2133912at2759"/>
<keyword evidence="2" id="KW-1185">Reference proteome</keyword>
<dbReference type="InterPro" id="IPR035892">
    <property type="entry name" value="C2_domain_sf"/>
</dbReference>
<dbReference type="Gene3D" id="2.60.40.150">
    <property type="entry name" value="C2 domain"/>
    <property type="match status" value="1"/>
</dbReference>
<dbReference type="AlphaFoldDB" id="A0A0M0JVG1"/>
<organism evidence="1 2">
    <name type="scientific">Chrysochromulina tobinii</name>
    <dbReference type="NCBI Taxonomy" id="1460289"/>
    <lineage>
        <taxon>Eukaryota</taxon>
        <taxon>Haptista</taxon>
        <taxon>Haptophyta</taxon>
        <taxon>Prymnesiophyceae</taxon>
        <taxon>Prymnesiales</taxon>
        <taxon>Chrysochromulinaceae</taxon>
        <taxon>Chrysochromulina</taxon>
    </lineage>
</organism>
<proteinExistence type="predicted"/>
<sequence length="232" mass="24980">MLKQGTDQINLPLKLERKGGGVAATLQVSLIAVEPLRRIQFPVSSSDAIRIDVGELTASEALVGDGAIVDVWVEVDMLDLDGGTPLRTPPLCKTAPKLDFNFSQTLTVDGDKLETLRRALEGPEQESDVYFLLKGRGPRVPERELAQGFINLQHLAQSVAKGGSGDVVRTKISLISEERKSYGNLVVSLVASELLTRARQAQLGGSKDAIRLELGALELAPIVRADASVFEL</sequence>
<dbReference type="Proteomes" id="UP000037460">
    <property type="component" value="Unassembled WGS sequence"/>
</dbReference>
<feature type="non-terminal residue" evidence="1">
    <location>
        <position position="232"/>
    </location>
</feature>
<reference evidence="2" key="1">
    <citation type="journal article" date="2015" name="PLoS Genet.">
        <title>Genome Sequence and Transcriptome Analyses of Chrysochromulina tobin: Metabolic Tools for Enhanced Algal Fitness in the Prominent Order Prymnesiales (Haptophyceae).</title>
        <authorList>
            <person name="Hovde B.T."/>
            <person name="Deodato C.R."/>
            <person name="Hunsperger H.M."/>
            <person name="Ryken S.A."/>
            <person name="Yost W."/>
            <person name="Jha R.K."/>
            <person name="Patterson J."/>
            <person name="Monnat R.J. Jr."/>
            <person name="Barlow S.B."/>
            <person name="Starkenburg S.R."/>
            <person name="Cattolico R.A."/>
        </authorList>
    </citation>
    <scope>NUCLEOTIDE SEQUENCE</scope>
    <source>
        <strain evidence="2">CCMP291</strain>
    </source>
</reference>
<accession>A0A0M0JVG1</accession>
<evidence type="ECO:0000313" key="2">
    <source>
        <dbReference type="Proteomes" id="UP000037460"/>
    </source>
</evidence>
<dbReference type="EMBL" id="JWZX01002246">
    <property type="protein sequence ID" value="KOO30332.1"/>
    <property type="molecule type" value="Genomic_DNA"/>
</dbReference>
<comment type="caution">
    <text evidence="1">The sequence shown here is derived from an EMBL/GenBank/DDBJ whole genome shotgun (WGS) entry which is preliminary data.</text>
</comment>
<name>A0A0M0JVG1_9EUKA</name>
<evidence type="ECO:0000313" key="1">
    <source>
        <dbReference type="EMBL" id="KOO30332.1"/>
    </source>
</evidence>